<dbReference type="InterPro" id="IPR027271">
    <property type="entry name" value="Acetolactate_synth/TF_NikR_C"/>
</dbReference>
<dbReference type="GO" id="GO:0003984">
    <property type="term" value="F:acetolactate synthase activity"/>
    <property type="evidence" value="ECO:0007669"/>
    <property type="project" value="UniProtKB-EC"/>
</dbReference>
<dbReference type="Pfam" id="PF22629">
    <property type="entry name" value="ACT_AHAS_ss"/>
    <property type="match status" value="1"/>
</dbReference>
<sequence length="177" mass="19331">MRRILSVLVENHPGVLARVAGLIRRRGFNIESLAVGVTDDPAISRMTLVVEGDEPTLNQVSKQLDKLIEVIRVTDLEAESSVARELALIKVSADPERRPQILQLASVFRASVVDVGHEAVILEVTGTHDKVEALISLAQEFGVQEVARTGIIALARGAQSMKVAREERYHDAAVLRV</sequence>
<dbReference type="InterPro" id="IPR002912">
    <property type="entry name" value="ACT_dom"/>
</dbReference>
<evidence type="ECO:0000256" key="6">
    <source>
        <dbReference type="ARBA" id="ARBA00023304"/>
    </source>
</evidence>
<dbReference type="Gene3D" id="3.30.70.260">
    <property type="match status" value="1"/>
</dbReference>
<keyword evidence="8 10" id="KW-0808">Transferase</keyword>
<dbReference type="SUPFAM" id="SSF55021">
    <property type="entry name" value="ACT-like"/>
    <property type="match status" value="2"/>
</dbReference>
<evidence type="ECO:0000256" key="3">
    <source>
        <dbReference type="ARBA" id="ARBA00006341"/>
    </source>
</evidence>
<evidence type="ECO:0000313" key="11">
    <source>
        <dbReference type="Proteomes" id="UP001519289"/>
    </source>
</evidence>
<dbReference type="InterPro" id="IPR045865">
    <property type="entry name" value="ACT-like_dom_sf"/>
</dbReference>
<evidence type="ECO:0000256" key="1">
    <source>
        <dbReference type="ARBA" id="ARBA00004974"/>
    </source>
</evidence>
<dbReference type="EC" id="2.2.1.6" evidence="8"/>
<dbReference type="CDD" id="cd04878">
    <property type="entry name" value="ACT_AHAS"/>
    <property type="match status" value="1"/>
</dbReference>
<dbReference type="InterPro" id="IPR019455">
    <property type="entry name" value="Acetolactate_synth_ssu_C"/>
</dbReference>
<dbReference type="NCBIfam" id="TIGR00119">
    <property type="entry name" value="acolac_sm"/>
    <property type="match status" value="1"/>
</dbReference>
<comment type="catalytic activity">
    <reaction evidence="7 8">
        <text>2 pyruvate + H(+) = (2S)-2-acetolactate + CO2</text>
        <dbReference type="Rhea" id="RHEA:25249"/>
        <dbReference type="ChEBI" id="CHEBI:15361"/>
        <dbReference type="ChEBI" id="CHEBI:15378"/>
        <dbReference type="ChEBI" id="CHEBI:16526"/>
        <dbReference type="ChEBI" id="CHEBI:58476"/>
        <dbReference type="EC" id="2.2.1.6"/>
    </reaction>
</comment>
<accession>A0ABS4JTW6</accession>
<dbReference type="RefSeq" id="WP_209466042.1">
    <property type="nucleotide sequence ID" value="NZ_JAGGLG010000008.1"/>
</dbReference>
<dbReference type="Gene3D" id="3.30.70.1150">
    <property type="entry name" value="ACT-like. Chain A, domain 2"/>
    <property type="match status" value="1"/>
</dbReference>
<evidence type="ECO:0000256" key="8">
    <source>
        <dbReference type="RuleBase" id="RU368092"/>
    </source>
</evidence>
<comment type="pathway">
    <text evidence="2 8">Amino-acid biosynthesis; L-valine biosynthesis; L-valine from pyruvate: step 1/4.</text>
</comment>
<dbReference type="Proteomes" id="UP001519289">
    <property type="component" value="Unassembled WGS sequence"/>
</dbReference>
<reference evidence="10 11" key="1">
    <citation type="submission" date="2021-03" db="EMBL/GenBank/DDBJ databases">
        <title>Genomic Encyclopedia of Type Strains, Phase IV (KMG-IV): sequencing the most valuable type-strain genomes for metagenomic binning, comparative biology and taxonomic classification.</title>
        <authorList>
            <person name="Goeker M."/>
        </authorList>
    </citation>
    <scope>NUCLEOTIDE SEQUENCE [LARGE SCALE GENOMIC DNA]</scope>
    <source>
        <strain evidence="10 11">DSM 27138</strain>
    </source>
</reference>
<keyword evidence="11" id="KW-1185">Reference proteome</keyword>
<dbReference type="EMBL" id="JAGGLG010000008">
    <property type="protein sequence ID" value="MBP2017899.1"/>
    <property type="molecule type" value="Genomic_DNA"/>
</dbReference>
<evidence type="ECO:0000259" key="9">
    <source>
        <dbReference type="PROSITE" id="PS51671"/>
    </source>
</evidence>
<feature type="domain" description="ACT" evidence="9">
    <location>
        <begin position="4"/>
        <end position="78"/>
    </location>
</feature>
<evidence type="ECO:0000313" key="10">
    <source>
        <dbReference type="EMBL" id="MBP2017899.1"/>
    </source>
</evidence>
<dbReference type="PANTHER" id="PTHR30239">
    <property type="entry name" value="ACETOLACTATE SYNTHASE SMALL SUBUNIT"/>
    <property type="match status" value="1"/>
</dbReference>
<keyword evidence="6 8" id="KW-0100">Branched-chain amino acid biosynthesis</keyword>
<evidence type="ECO:0000256" key="2">
    <source>
        <dbReference type="ARBA" id="ARBA00005025"/>
    </source>
</evidence>
<protein>
    <recommendedName>
        <fullName evidence="8">Acetolactate synthase small subunit</fullName>
        <shortName evidence="8">AHAS</shortName>
        <shortName evidence="8">ALS</shortName>
        <ecNumber evidence="8">2.2.1.6</ecNumber>
    </recommendedName>
    <alternativeName>
        <fullName evidence="8">Acetohydroxy-acid synthase small subunit</fullName>
    </alternativeName>
</protein>
<gene>
    <name evidence="10" type="ORF">J2Z79_001285</name>
</gene>
<dbReference type="Pfam" id="PF10369">
    <property type="entry name" value="ALS_ss_C"/>
    <property type="match status" value="1"/>
</dbReference>
<comment type="pathway">
    <text evidence="1 8">Amino-acid biosynthesis; L-isoleucine biosynthesis; L-isoleucine from 2-oxobutanoate: step 1/4.</text>
</comment>
<organism evidence="10 11">
    <name type="scientific">Symbiobacterium terraclitae</name>
    <dbReference type="NCBI Taxonomy" id="557451"/>
    <lineage>
        <taxon>Bacteria</taxon>
        <taxon>Bacillati</taxon>
        <taxon>Bacillota</taxon>
        <taxon>Clostridia</taxon>
        <taxon>Eubacteriales</taxon>
        <taxon>Symbiobacteriaceae</taxon>
        <taxon>Symbiobacterium</taxon>
    </lineage>
</organism>
<comment type="subunit">
    <text evidence="4 8">Dimer of large and small chains.</text>
</comment>
<proteinExistence type="inferred from homology"/>
<comment type="caution">
    <text evidence="10">The sequence shown here is derived from an EMBL/GenBank/DDBJ whole genome shotgun (WGS) entry which is preliminary data.</text>
</comment>
<dbReference type="InterPro" id="IPR004789">
    <property type="entry name" value="Acetalactate_synth_ssu"/>
</dbReference>
<comment type="function">
    <text evidence="8">Catalyzes the conversion of 2 pyruvate molecules into acetolactate in the first common step of the biosynthetic pathway of the branched-amino acids such as leucine, isoleucine, and valine.</text>
</comment>
<dbReference type="NCBIfam" id="NF008864">
    <property type="entry name" value="PRK11895.1"/>
    <property type="match status" value="1"/>
</dbReference>
<name>A0ABS4JTW6_9FIRM</name>
<dbReference type="InterPro" id="IPR039557">
    <property type="entry name" value="AHAS_ACT"/>
</dbReference>
<keyword evidence="5 8" id="KW-0028">Amino-acid biosynthesis</keyword>
<dbReference type="PANTHER" id="PTHR30239:SF0">
    <property type="entry name" value="ACETOLACTATE SYNTHASE SMALL SUBUNIT 1, CHLOROPLASTIC"/>
    <property type="match status" value="1"/>
</dbReference>
<dbReference type="InterPro" id="IPR054480">
    <property type="entry name" value="AHAS_small-like_ACT"/>
</dbReference>
<comment type="similarity">
    <text evidence="3 8">Belongs to the acetolactate synthase small subunit family.</text>
</comment>
<evidence type="ECO:0000256" key="7">
    <source>
        <dbReference type="ARBA" id="ARBA00048670"/>
    </source>
</evidence>
<dbReference type="PROSITE" id="PS51671">
    <property type="entry name" value="ACT"/>
    <property type="match status" value="1"/>
</dbReference>
<evidence type="ECO:0000256" key="4">
    <source>
        <dbReference type="ARBA" id="ARBA00011744"/>
    </source>
</evidence>
<evidence type="ECO:0000256" key="5">
    <source>
        <dbReference type="ARBA" id="ARBA00022605"/>
    </source>
</evidence>